<evidence type="ECO:0000256" key="1">
    <source>
        <dbReference type="ARBA" id="ARBA00011881"/>
    </source>
</evidence>
<dbReference type="PANTHER" id="PTHR10138:SF0">
    <property type="entry name" value="TRYPTOPHAN 2,3-DIOXYGENASE"/>
    <property type="match status" value="1"/>
</dbReference>
<sequence length="279" mass="31749">MAKIPDEEAAGVHTDFAASMSYGDYLKLDPLLACQQPVSDQHDEMLFIVIHQATELWLKLAIHELKATISGLEHDDLQPAFKNLARVSRIQSQLIQSWDILSTLTPTDYLKFRDKLGQSSGFQSHQYRMMEFLLGNKRAAMLAPHRHRPDLHAALKEALEGPSLYDATIGLLARRGFAIAPEVLARDQATPHRSDPSVLAAWTVIYRNTAAHWDLYQLAEELVDLEDWFQQWRFRHMTTVKRIIGFKRGTGGTAGVGYLRHALDTTFFPELWEVRTELS</sequence>
<keyword evidence="5 9" id="KW-0560">Oxidoreductase</keyword>
<gene>
    <name evidence="9 10" type="primary">kynA</name>
    <name evidence="10" type="ORF">SAE02_12780</name>
</gene>
<dbReference type="GO" id="GO:0004833">
    <property type="term" value="F:L-tryptophan 2,3-dioxygenase activity"/>
    <property type="evidence" value="ECO:0007669"/>
    <property type="project" value="UniProtKB-UniRule"/>
</dbReference>
<dbReference type="GO" id="GO:0019442">
    <property type="term" value="P:L-tryptophan catabolic process to acetyl-CoA"/>
    <property type="evidence" value="ECO:0007669"/>
    <property type="project" value="TreeGrafter"/>
</dbReference>
<dbReference type="PANTHER" id="PTHR10138">
    <property type="entry name" value="TRYPTOPHAN 2,3-DIOXYGENASE"/>
    <property type="match status" value="1"/>
</dbReference>
<dbReference type="GO" id="GO:0020037">
    <property type="term" value="F:heme binding"/>
    <property type="evidence" value="ECO:0007669"/>
    <property type="project" value="UniProtKB-UniRule"/>
</dbReference>
<evidence type="ECO:0000256" key="2">
    <source>
        <dbReference type="ARBA" id="ARBA00022617"/>
    </source>
</evidence>
<proteinExistence type="inferred from homology"/>
<protein>
    <recommendedName>
        <fullName evidence="9">Tryptophan 2,3-dioxygenase</fullName>
        <shortName evidence="9">TDO</shortName>
        <ecNumber evidence="9">1.13.11.11</ecNumber>
    </recommendedName>
    <alternativeName>
        <fullName evidence="9">Tryptamin 2,3-dioxygenase</fullName>
    </alternativeName>
    <alternativeName>
        <fullName evidence="9">Tryptophan oxygenase</fullName>
        <shortName evidence="9">TO</shortName>
        <shortName evidence="9">TRPO</shortName>
    </alternativeName>
    <alternativeName>
        <fullName evidence="9">Tryptophan pyrrolase</fullName>
    </alternativeName>
    <alternativeName>
        <fullName evidence="9">Tryptophanase</fullName>
    </alternativeName>
</protein>
<feature type="binding site" evidence="9">
    <location>
        <position position="113"/>
    </location>
    <ligand>
        <name>substrate</name>
    </ligand>
</feature>
<dbReference type="EC" id="1.13.11.11" evidence="9"/>
<dbReference type="RefSeq" id="WP_044433920.1">
    <property type="nucleotide sequence ID" value="NZ_BJYZ01000004.1"/>
</dbReference>
<dbReference type="GO" id="GO:0019441">
    <property type="term" value="P:L-tryptophan catabolic process to kynurenine"/>
    <property type="evidence" value="ECO:0007669"/>
    <property type="project" value="UniProtKB-UniRule"/>
</dbReference>
<dbReference type="GO" id="GO:0046872">
    <property type="term" value="F:metal ion binding"/>
    <property type="evidence" value="ECO:0007669"/>
    <property type="project" value="UniProtKB-KW"/>
</dbReference>
<dbReference type="EMBL" id="BJYZ01000004">
    <property type="protein sequence ID" value="GEO37130.1"/>
    <property type="molecule type" value="Genomic_DNA"/>
</dbReference>
<evidence type="ECO:0000313" key="11">
    <source>
        <dbReference type="Proteomes" id="UP000321523"/>
    </source>
</evidence>
<comment type="catalytic activity">
    <reaction evidence="8 9">
        <text>L-tryptophan + O2 = N-formyl-L-kynurenine</text>
        <dbReference type="Rhea" id="RHEA:24536"/>
        <dbReference type="ChEBI" id="CHEBI:15379"/>
        <dbReference type="ChEBI" id="CHEBI:57912"/>
        <dbReference type="ChEBI" id="CHEBI:58629"/>
        <dbReference type="EC" id="1.13.11.11"/>
    </reaction>
</comment>
<evidence type="ECO:0000256" key="8">
    <source>
        <dbReference type="ARBA" id="ARBA00050412"/>
    </source>
</evidence>
<dbReference type="InterPro" id="IPR037217">
    <property type="entry name" value="Trp/Indoleamine_2_3_dOase-like"/>
</dbReference>
<evidence type="ECO:0000256" key="5">
    <source>
        <dbReference type="ARBA" id="ARBA00023002"/>
    </source>
</evidence>
<dbReference type="NCBIfam" id="TIGR03036">
    <property type="entry name" value="trp_2_3_diox"/>
    <property type="match status" value="1"/>
</dbReference>
<evidence type="ECO:0000256" key="3">
    <source>
        <dbReference type="ARBA" id="ARBA00022723"/>
    </source>
</evidence>
<accession>A0A512DLT8</accession>
<dbReference type="UniPathway" id="UPA00333">
    <property type="reaction ID" value="UER00453"/>
</dbReference>
<feature type="binding site" evidence="9">
    <location>
        <position position="250"/>
    </location>
    <ligand>
        <name>substrate</name>
    </ligand>
</feature>
<comment type="cofactor">
    <cofactor evidence="9">
        <name>heme</name>
        <dbReference type="ChEBI" id="CHEBI:30413"/>
    </cofactor>
    <text evidence="9">Binds 1 heme group per subunit.</text>
</comment>
<dbReference type="InterPro" id="IPR017485">
    <property type="entry name" value="Trp_2-3-dOase_bac"/>
</dbReference>
<dbReference type="Proteomes" id="UP000321523">
    <property type="component" value="Unassembled WGS sequence"/>
</dbReference>
<keyword evidence="2 9" id="KW-0349">Heme</keyword>
<dbReference type="AlphaFoldDB" id="A0A512DLT8"/>
<evidence type="ECO:0000256" key="7">
    <source>
        <dbReference type="ARBA" id="ARBA00023079"/>
    </source>
</evidence>
<comment type="function">
    <text evidence="9">Heme-dependent dioxygenase that catalyzes the oxidative cleavage of the L-tryptophan (L-Trp) pyrrole ring and converts L-tryptophan to N-formyl-L-kynurenine. Catalyzes the oxidative cleavage of the indole moiety.</text>
</comment>
<evidence type="ECO:0000256" key="9">
    <source>
        <dbReference type="HAMAP-Rule" id="MF_01972"/>
    </source>
</evidence>
<evidence type="ECO:0000256" key="6">
    <source>
        <dbReference type="ARBA" id="ARBA00023004"/>
    </source>
</evidence>
<keyword evidence="6 9" id="KW-0408">Iron</keyword>
<feature type="binding site" description="axial binding residue" evidence="9">
    <location>
        <position position="236"/>
    </location>
    <ligand>
        <name>heme</name>
        <dbReference type="ChEBI" id="CHEBI:30413"/>
    </ligand>
    <ligandPart>
        <name>Fe</name>
        <dbReference type="ChEBI" id="CHEBI:18248"/>
    </ligandPart>
</feature>
<reference evidence="10 11" key="1">
    <citation type="submission" date="2019-07" db="EMBL/GenBank/DDBJ databases">
        <title>Whole genome shotgun sequence of Skermanella aerolata NBRC 106429.</title>
        <authorList>
            <person name="Hosoyama A."/>
            <person name="Uohara A."/>
            <person name="Ohji S."/>
            <person name="Ichikawa N."/>
        </authorList>
    </citation>
    <scope>NUCLEOTIDE SEQUENCE [LARGE SCALE GENOMIC DNA]</scope>
    <source>
        <strain evidence="10 11">NBRC 106429</strain>
    </source>
</reference>
<comment type="similarity">
    <text evidence="9">Belongs to the tryptophan 2,3-dioxygenase family.</text>
</comment>
<comment type="pathway">
    <text evidence="9">Amino-acid degradation; L-tryptophan degradation via kynurenine pathway; L-kynurenine from L-tryptophan: step 1/2.</text>
</comment>
<keyword evidence="3 9" id="KW-0479">Metal-binding</keyword>
<keyword evidence="7 9" id="KW-0823">Tryptophan catabolism</keyword>
<organism evidence="10 11">
    <name type="scientific">Skermanella aerolata</name>
    <dbReference type="NCBI Taxonomy" id="393310"/>
    <lineage>
        <taxon>Bacteria</taxon>
        <taxon>Pseudomonadati</taxon>
        <taxon>Pseudomonadota</taxon>
        <taxon>Alphaproteobacteria</taxon>
        <taxon>Rhodospirillales</taxon>
        <taxon>Azospirillaceae</taxon>
        <taxon>Skermanella</taxon>
    </lineage>
</organism>
<dbReference type="Pfam" id="PF03301">
    <property type="entry name" value="Trp_dioxygenase"/>
    <property type="match status" value="1"/>
</dbReference>
<comment type="caution">
    <text evidence="10">The sequence shown here is derived from an EMBL/GenBank/DDBJ whole genome shotgun (WGS) entry which is preliminary data.</text>
</comment>
<evidence type="ECO:0000256" key="4">
    <source>
        <dbReference type="ARBA" id="ARBA00022964"/>
    </source>
</evidence>
<comment type="subunit">
    <text evidence="1 9">Homotetramer.</text>
</comment>
<dbReference type="OrthoDB" id="9776847at2"/>
<dbReference type="SUPFAM" id="SSF140959">
    <property type="entry name" value="Indolic compounds 2,3-dioxygenase-like"/>
    <property type="match status" value="1"/>
</dbReference>
<feature type="binding site" evidence="9">
    <location>
        <position position="109"/>
    </location>
    <ligand>
        <name>substrate</name>
    </ligand>
</feature>
<keyword evidence="11" id="KW-1185">Reference proteome</keyword>
<dbReference type="Gene3D" id="1.20.58.480">
    <property type="match status" value="1"/>
</dbReference>
<keyword evidence="4 9" id="KW-0223">Dioxygenase</keyword>
<dbReference type="HAMAP" id="MF_01972">
    <property type="entry name" value="T23O"/>
    <property type="match status" value="1"/>
</dbReference>
<name>A0A512DLT8_9PROT</name>
<dbReference type="FunFam" id="1.20.58.480:FF:000001">
    <property type="entry name" value="Tryptophan 2,3-dioxygenase"/>
    <property type="match status" value="1"/>
</dbReference>
<evidence type="ECO:0000313" key="10">
    <source>
        <dbReference type="EMBL" id="GEO37130.1"/>
    </source>
</evidence>
<feature type="binding site" evidence="9">
    <location>
        <begin position="47"/>
        <end position="51"/>
    </location>
    <ligand>
        <name>substrate</name>
    </ligand>
</feature>
<dbReference type="InterPro" id="IPR004981">
    <property type="entry name" value="Trp_2_3_dOase"/>
</dbReference>